<comment type="caution">
    <text evidence="1">The sequence shown here is derived from an EMBL/GenBank/DDBJ whole genome shotgun (WGS) entry which is preliminary data.</text>
</comment>
<evidence type="ECO:0000313" key="1">
    <source>
        <dbReference type="EMBL" id="KAF7565279.1"/>
    </source>
</evidence>
<evidence type="ECO:0000313" key="3">
    <source>
        <dbReference type="Proteomes" id="UP000245464"/>
    </source>
</evidence>
<dbReference type="Proteomes" id="UP000249757">
    <property type="component" value="Unassembled WGS sequence"/>
</dbReference>
<reference evidence="4" key="4">
    <citation type="journal article" date="2022" name="Microb. Genom.">
        <title>A global pangenome for the wheat fungal pathogen Pyrenophora tritici-repentis and prediction of effector protein structural homology.</title>
        <authorList>
            <person name="Moolhuijzen P.M."/>
            <person name="See P.T."/>
            <person name="Shi G."/>
            <person name="Powell H.R."/>
            <person name="Cockram J."/>
            <person name="Jorgensen L.N."/>
            <person name="Benslimane H."/>
            <person name="Strelkov S.E."/>
            <person name="Turner J."/>
            <person name="Liu Z."/>
            <person name="Moffat C.S."/>
        </authorList>
    </citation>
    <scope>NUCLEOTIDE SEQUENCE [LARGE SCALE GENOMIC DNA]</scope>
</reference>
<dbReference type="AlphaFoldDB" id="A0A5M9KPS5"/>
<reference evidence="1" key="1">
    <citation type="journal article" date="2018" name="BMC Genomics">
        <title>Comparative genomics of the wheat fungal pathogen Pyrenophora tritici-repentis reveals chromosomal variations and genome plasticity.</title>
        <authorList>
            <person name="Moolhuijzen P."/>
            <person name="See P.T."/>
            <person name="Hane J.K."/>
            <person name="Shi G."/>
            <person name="Liu Z."/>
            <person name="Oliver R.P."/>
            <person name="Moffat C.S."/>
        </authorList>
    </citation>
    <scope>NUCLEOTIDE SEQUENCE [LARGE SCALE GENOMIC DNA]</scope>
    <source>
        <strain evidence="1">M4</strain>
    </source>
</reference>
<accession>A0A5M9KPS5</accession>
<sequence>MYPISVPFPCIPDRSADAMTAALYRAGSGLAAVIIGWTNAARSF</sequence>
<dbReference type="EMBL" id="NQIK02000010">
    <property type="protein sequence ID" value="KAF7565279.1"/>
    <property type="molecule type" value="Genomic_DNA"/>
</dbReference>
<reference evidence="2" key="2">
    <citation type="submission" date="2021-05" db="EMBL/GenBank/DDBJ databases">
        <authorList>
            <person name="Moolhuijzen P.M."/>
            <person name="Moffat C.S."/>
        </authorList>
    </citation>
    <scope>NUCLEOTIDE SEQUENCE</scope>
    <source>
        <strain evidence="2">86-124</strain>
    </source>
</reference>
<reference evidence="2" key="3">
    <citation type="journal article" date="2022" name="bioRxiv">
        <title>A global pangenome for the wheat fungal pathogen Pyrenophora tritici-repentis and prediction of effector protein structural homology.</title>
        <authorList>
            <person name="Moolhuijzen P."/>
            <person name="See P.T."/>
            <person name="Shi G."/>
            <person name="Powell H.R."/>
            <person name="Cockram J."/>
            <person name="Jorgensen L.N."/>
            <person name="Benslimane H."/>
            <person name="Strelkov S.E."/>
            <person name="Turner J."/>
            <person name="Liu Z."/>
            <person name="Moffat C.S."/>
        </authorList>
    </citation>
    <scope>NUCLEOTIDE SEQUENCE</scope>
    <source>
        <strain evidence="2">86-124</strain>
    </source>
</reference>
<name>A0A5M9KPS5_9PLEO</name>
<proteinExistence type="predicted"/>
<evidence type="ECO:0000313" key="4">
    <source>
        <dbReference type="Proteomes" id="UP000249757"/>
    </source>
</evidence>
<dbReference type="EMBL" id="NRDI02000011">
    <property type="protein sequence ID" value="KAI1512363.1"/>
    <property type="molecule type" value="Genomic_DNA"/>
</dbReference>
<dbReference type="Proteomes" id="UP000245464">
    <property type="component" value="Chromosome 10"/>
</dbReference>
<gene>
    <name evidence="2" type="ORF">Ptr86124_008329</name>
    <name evidence="1" type="ORF">PtrM4_047130</name>
</gene>
<evidence type="ECO:0000313" key="2">
    <source>
        <dbReference type="EMBL" id="KAI1512363.1"/>
    </source>
</evidence>
<keyword evidence="4" id="KW-1185">Reference proteome</keyword>
<organism evidence="1 3">
    <name type="scientific">Pyrenophora tritici-repentis</name>
    <dbReference type="NCBI Taxonomy" id="45151"/>
    <lineage>
        <taxon>Eukaryota</taxon>
        <taxon>Fungi</taxon>
        <taxon>Dikarya</taxon>
        <taxon>Ascomycota</taxon>
        <taxon>Pezizomycotina</taxon>
        <taxon>Dothideomycetes</taxon>
        <taxon>Pleosporomycetidae</taxon>
        <taxon>Pleosporales</taxon>
        <taxon>Pleosporineae</taxon>
        <taxon>Pleosporaceae</taxon>
        <taxon>Pyrenophora</taxon>
    </lineage>
</organism>
<protein>
    <submittedName>
        <fullName evidence="1">Uncharacterized protein</fullName>
    </submittedName>
</protein>